<dbReference type="PANTHER" id="PTHR36180">
    <property type="entry name" value="DNA-BINDING PROTEIN-RELATED-RELATED"/>
    <property type="match status" value="1"/>
</dbReference>
<dbReference type="Proteomes" id="UP000886822">
    <property type="component" value="Unassembled WGS sequence"/>
</dbReference>
<dbReference type="GO" id="GO:0003677">
    <property type="term" value="F:DNA binding"/>
    <property type="evidence" value="ECO:0007669"/>
    <property type="project" value="InterPro"/>
</dbReference>
<dbReference type="AlphaFoldDB" id="A0A9D1QTR5"/>
<dbReference type="SMART" id="SM01040">
    <property type="entry name" value="Bro-N"/>
    <property type="match status" value="1"/>
</dbReference>
<accession>A0A9D1QTR5</accession>
<feature type="domain" description="Bro-N" evidence="1">
    <location>
        <begin position="1"/>
        <end position="105"/>
    </location>
</feature>
<dbReference type="InterPro" id="IPR003497">
    <property type="entry name" value="BRO_N_domain"/>
</dbReference>
<gene>
    <name evidence="2" type="ORF">H9875_08610</name>
</gene>
<dbReference type="PANTHER" id="PTHR36180:SF2">
    <property type="entry name" value="BRO FAMILY PROTEIN"/>
    <property type="match status" value="1"/>
</dbReference>
<evidence type="ECO:0000313" key="3">
    <source>
        <dbReference type="Proteomes" id="UP000886822"/>
    </source>
</evidence>
<reference evidence="2" key="2">
    <citation type="submission" date="2021-04" db="EMBL/GenBank/DDBJ databases">
        <authorList>
            <person name="Gilroy R."/>
        </authorList>
    </citation>
    <scope>NUCLEOTIDE SEQUENCE</scope>
    <source>
        <strain evidence="2">CHK173-259</strain>
    </source>
</reference>
<protein>
    <submittedName>
        <fullName evidence="2">Phage antirepressor KilAC domain-containing protein</fullName>
    </submittedName>
</protein>
<name>A0A9D1QTR5_9LACO</name>
<dbReference type="Pfam" id="PF03374">
    <property type="entry name" value="ANT"/>
    <property type="match status" value="1"/>
</dbReference>
<proteinExistence type="predicted"/>
<comment type="caution">
    <text evidence="2">The sequence shown here is derived from an EMBL/GenBank/DDBJ whole genome shotgun (WGS) entry which is preliminary data.</text>
</comment>
<evidence type="ECO:0000259" key="1">
    <source>
        <dbReference type="PROSITE" id="PS51750"/>
    </source>
</evidence>
<dbReference type="EMBL" id="DXGJ01000065">
    <property type="protein sequence ID" value="HIW72669.1"/>
    <property type="molecule type" value="Genomic_DNA"/>
</dbReference>
<reference evidence="2" key="1">
    <citation type="journal article" date="2021" name="PeerJ">
        <title>Extensive microbial diversity within the chicken gut microbiome revealed by metagenomics and culture.</title>
        <authorList>
            <person name="Gilroy R."/>
            <person name="Ravi A."/>
            <person name="Getino M."/>
            <person name="Pursley I."/>
            <person name="Horton D.L."/>
            <person name="Alikhan N.F."/>
            <person name="Baker D."/>
            <person name="Gharbi K."/>
            <person name="Hall N."/>
            <person name="Watson M."/>
            <person name="Adriaenssens E.M."/>
            <person name="Foster-Nyarko E."/>
            <person name="Jarju S."/>
            <person name="Secka A."/>
            <person name="Antonio M."/>
            <person name="Oren A."/>
            <person name="Chaudhuri R.R."/>
            <person name="La Ragione R."/>
            <person name="Hildebrand F."/>
            <person name="Pallen M.J."/>
        </authorList>
    </citation>
    <scope>NUCLEOTIDE SEQUENCE</scope>
    <source>
        <strain evidence="2">CHK173-259</strain>
    </source>
</reference>
<sequence length="258" mass="28962">MNQVTLFNFEGKRVRTILVNNIPYFVGKDVADVLGYKNGSRDINAHVDGEDKLKYQIGTAGQLREQLIITESGVYSLIMSSKLPAAKRFKHWVTGTVLPSIRRDGAYVAPDTAAEWLSNPDMMIAALERYKEAKAENQRLHDENAVMQPKALFADAVTSSKKSILIGTLAKAIKQNGIDIGQNRLFRWMRENNYLSSRKGDSYNTPTQRSMDMKLFDVKETVVTHSDGRSTVSVTTKVTGKGQQYFINKFLGMEDEAE</sequence>
<dbReference type="InterPro" id="IPR005039">
    <property type="entry name" value="Ant_C"/>
</dbReference>
<evidence type="ECO:0000313" key="2">
    <source>
        <dbReference type="EMBL" id="HIW72669.1"/>
    </source>
</evidence>
<dbReference type="Pfam" id="PF02498">
    <property type="entry name" value="Bro-N"/>
    <property type="match status" value="1"/>
</dbReference>
<organism evidence="2 3">
    <name type="scientific">Candidatus Levilactobacillus faecigallinarum</name>
    <dbReference type="NCBI Taxonomy" id="2838638"/>
    <lineage>
        <taxon>Bacteria</taxon>
        <taxon>Bacillati</taxon>
        <taxon>Bacillota</taxon>
        <taxon>Bacilli</taxon>
        <taxon>Lactobacillales</taxon>
        <taxon>Lactobacillaceae</taxon>
        <taxon>Levilactobacillus</taxon>
    </lineage>
</organism>
<dbReference type="PROSITE" id="PS51750">
    <property type="entry name" value="BRO_N"/>
    <property type="match status" value="1"/>
</dbReference>